<dbReference type="Gene3D" id="1.10.238.10">
    <property type="entry name" value="EF-hand"/>
    <property type="match status" value="1"/>
</dbReference>
<protein>
    <recommendedName>
        <fullName evidence="2">EF-hand domain-containing protein</fullName>
    </recommendedName>
</protein>
<dbReference type="GO" id="GO:0005509">
    <property type="term" value="F:calcium ion binding"/>
    <property type="evidence" value="ECO:0007669"/>
    <property type="project" value="InterPro"/>
</dbReference>
<dbReference type="EMBL" id="RQTK01000907">
    <property type="protein sequence ID" value="RUS73721.1"/>
    <property type="molecule type" value="Genomic_DNA"/>
</dbReference>
<dbReference type="AlphaFoldDB" id="A0A433SX06"/>
<dbReference type="CDD" id="cd00051">
    <property type="entry name" value="EFh"/>
    <property type="match status" value="1"/>
</dbReference>
<dbReference type="PROSITE" id="PS50222">
    <property type="entry name" value="EF_HAND_2"/>
    <property type="match status" value="2"/>
</dbReference>
<accession>A0A433SX06</accession>
<keyword evidence="1" id="KW-0106">Calcium</keyword>
<dbReference type="InterPro" id="IPR011992">
    <property type="entry name" value="EF-hand-dom_pair"/>
</dbReference>
<dbReference type="PROSITE" id="PS00018">
    <property type="entry name" value="EF_HAND_1"/>
    <property type="match status" value="1"/>
</dbReference>
<evidence type="ECO:0000313" key="3">
    <source>
        <dbReference type="EMBL" id="RUS73721.1"/>
    </source>
</evidence>
<sequence>MESQEEPSSVARLFHEFFAELAAVLEDKDQESCYKEMFRILDESRKGFLTCQDVRAILRSVQAQVDMSDQELDDVMDDIDKNKDGRVDFAEFYKFMLKE</sequence>
<proteinExistence type="predicted"/>
<keyword evidence="4" id="KW-1185">Reference proteome</keyword>
<name>A0A433SX06_ELYCH</name>
<dbReference type="InterPro" id="IPR002048">
    <property type="entry name" value="EF_hand_dom"/>
</dbReference>
<evidence type="ECO:0000313" key="4">
    <source>
        <dbReference type="Proteomes" id="UP000271974"/>
    </source>
</evidence>
<dbReference type="SUPFAM" id="SSF47473">
    <property type="entry name" value="EF-hand"/>
    <property type="match status" value="1"/>
</dbReference>
<evidence type="ECO:0000259" key="2">
    <source>
        <dbReference type="PROSITE" id="PS50222"/>
    </source>
</evidence>
<evidence type="ECO:0000256" key="1">
    <source>
        <dbReference type="ARBA" id="ARBA00022837"/>
    </source>
</evidence>
<dbReference type="Pfam" id="PF13499">
    <property type="entry name" value="EF-hand_7"/>
    <property type="match status" value="1"/>
</dbReference>
<gene>
    <name evidence="3" type="ORF">EGW08_018527</name>
</gene>
<reference evidence="3 4" key="1">
    <citation type="submission" date="2019-01" db="EMBL/GenBank/DDBJ databases">
        <title>A draft genome assembly of the solar-powered sea slug Elysia chlorotica.</title>
        <authorList>
            <person name="Cai H."/>
            <person name="Li Q."/>
            <person name="Fang X."/>
            <person name="Li J."/>
            <person name="Curtis N.E."/>
            <person name="Altenburger A."/>
            <person name="Shibata T."/>
            <person name="Feng M."/>
            <person name="Maeda T."/>
            <person name="Schwartz J.A."/>
            <person name="Shigenobu S."/>
            <person name="Lundholm N."/>
            <person name="Nishiyama T."/>
            <person name="Yang H."/>
            <person name="Hasebe M."/>
            <person name="Li S."/>
            <person name="Pierce S.K."/>
            <person name="Wang J."/>
        </authorList>
    </citation>
    <scope>NUCLEOTIDE SEQUENCE [LARGE SCALE GENOMIC DNA]</scope>
    <source>
        <strain evidence="3">EC2010</strain>
        <tissue evidence="3">Whole organism of an adult</tissue>
    </source>
</reference>
<feature type="domain" description="EF-hand" evidence="2">
    <location>
        <begin position="29"/>
        <end position="64"/>
    </location>
</feature>
<comment type="caution">
    <text evidence="3">The sequence shown here is derived from an EMBL/GenBank/DDBJ whole genome shotgun (WGS) entry which is preliminary data.</text>
</comment>
<dbReference type="SMART" id="SM00054">
    <property type="entry name" value="EFh"/>
    <property type="match status" value="2"/>
</dbReference>
<dbReference type="InterPro" id="IPR018247">
    <property type="entry name" value="EF_Hand_1_Ca_BS"/>
</dbReference>
<feature type="domain" description="EF-hand" evidence="2">
    <location>
        <begin position="67"/>
        <end position="99"/>
    </location>
</feature>
<organism evidence="3 4">
    <name type="scientific">Elysia chlorotica</name>
    <name type="common">Eastern emerald elysia</name>
    <name type="synonym">Sea slug</name>
    <dbReference type="NCBI Taxonomy" id="188477"/>
    <lineage>
        <taxon>Eukaryota</taxon>
        <taxon>Metazoa</taxon>
        <taxon>Spiralia</taxon>
        <taxon>Lophotrochozoa</taxon>
        <taxon>Mollusca</taxon>
        <taxon>Gastropoda</taxon>
        <taxon>Heterobranchia</taxon>
        <taxon>Euthyneura</taxon>
        <taxon>Panpulmonata</taxon>
        <taxon>Sacoglossa</taxon>
        <taxon>Placobranchoidea</taxon>
        <taxon>Plakobranchidae</taxon>
        <taxon>Elysia</taxon>
    </lineage>
</organism>
<dbReference type="Proteomes" id="UP000271974">
    <property type="component" value="Unassembled WGS sequence"/>
</dbReference>
<dbReference type="OrthoDB" id="26525at2759"/>
<dbReference type="STRING" id="188477.A0A433SX06"/>